<dbReference type="Proteomes" id="UP000863257">
    <property type="component" value="Unassembled WGS sequence"/>
</dbReference>
<dbReference type="EMBL" id="DACRBY010000001">
    <property type="protein sequence ID" value="HAS8538198.1"/>
    <property type="molecule type" value="Genomic_DNA"/>
</dbReference>
<sequence>MSNKNTTIPYNLSKDYDELYGRLLKQERLLGFCDYSFKDSQHVFQDPCSIYYDERGEEFFVSVRGLAYLTVDALDLKFRNDKVDGEPIDMKTYFKLCCKSIGLGWVKPSSEGGEKNDL</sequence>
<reference evidence="1" key="1">
    <citation type="journal article" date="2018" name="Genome Biol.">
        <title>SKESA: strategic k-mer extension for scrupulous assemblies.</title>
        <authorList>
            <person name="Souvorov A."/>
            <person name="Agarwala R."/>
            <person name="Lipman D.J."/>
        </authorList>
    </citation>
    <scope>NUCLEOTIDE SEQUENCE</scope>
    <source>
        <strain evidence="1">BCW_3452</strain>
    </source>
</reference>
<dbReference type="AlphaFoldDB" id="A0A8H9MY79"/>
<accession>A0A8H9MY79</accession>
<proteinExistence type="predicted"/>
<name>A0A8H9MY79_VIBVL</name>
<organism evidence="1">
    <name type="scientific">Vibrio vulnificus</name>
    <dbReference type="NCBI Taxonomy" id="672"/>
    <lineage>
        <taxon>Bacteria</taxon>
        <taxon>Pseudomonadati</taxon>
        <taxon>Pseudomonadota</taxon>
        <taxon>Gammaproteobacteria</taxon>
        <taxon>Vibrionales</taxon>
        <taxon>Vibrionaceae</taxon>
        <taxon>Vibrio</taxon>
    </lineage>
</organism>
<comment type="caution">
    <text evidence="1">The sequence shown here is derived from an EMBL/GenBank/DDBJ whole genome shotgun (WGS) entry which is preliminary data.</text>
</comment>
<evidence type="ECO:0000313" key="1">
    <source>
        <dbReference type="EMBL" id="HAS8538198.1"/>
    </source>
</evidence>
<reference evidence="1" key="2">
    <citation type="submission" date="2019-01" db="EMBL/GenBank/DDBJ databases">
        <authorList>
            <consortium name="NCBI Pathogen Detection Project"/>
        </authorList>
    </citation>
    <scope>NUCLEOTIDE SEQUENCE</scope>
    <source>
        <strain evidence="1">BCW_3452</strain>
    </source>
</reference>
<gene>
    <name evidence="1" type="ORF">I7730_00095</name>
</gene>
<protein>
    <submittedName>
        <fullName evidence="1">Uncharacterized protein</fullName>
    </submittedName>
</protein>